<dbReference type="SFLD" id="SFLDG01129">
    <property type="entry name" value="C1.5:_HAD__Beta-PGM__Phosphata"/>
    <property type="match status" value="1"/>
</dbReference>
<dbReference type="Gene3D" id="1.10.150.240">
    <property type="entry name" value="Putative phosphatase, domain 2"/>
    <property type="match status" value="1"/>
</dbReference>
<keyword evidence="2" id="KW-1185">Reference proteome</keyword>
<dbReference type="EMBL" id="JBHLUU010000107">
    <property type="protein sequence ID" value="MFC0476595.1"/>
    <property type="molecule type" value="Genomic_DNA"/>
</dbReference>
<dbReference type="PANTHER" id="PTHR18901">
    <property type="entry name" value="2-DEOXYGLUCOSE-6-PHOSPHATE PHOSPHATASE 2"/>
    <property type="match status" value="1"/>
</dbReference>
<dbReference type="CDD" id="cd16423">
    <property type="entry name" value="HAD_BPGM-like"/>
    <property type="match status" value="1"/>
</dbReference>
<proteinExistence type="predicted"/>
<dbReference type="PANTHER" id="PTHR18901:SF38">
    <property type="entry name" value="PSEUDOURIDINE-5'-PHOSPHATASE"/>
    <property type="match status" value="1"/>
</dbReference>
<dbReference type="InterPro" id="IPR041492">
    <property type="entry name" value="HAD_2"/>
</dbReference>
<accession>A0ABV6KTD6</accession>
<keyword evidence="1" id="KW-0378">Hydrolase</keyword>
<dbReference type="Proteomes" id="UP001589738">
    <property type="component" value="Unassembled WGS sequence"/>
</dbReference>
<dbReference type="PRINTS" id="PR00413">
    <property type="entry name" value="HADHALOGNASE"/>
</dbReference>
<dbReference type="Gene3D" id="3.40.50.1000">
    <property type="entry name" value="HAD superfamily/HAD-like"/>
    <property type="match status" value="1"/>
</dbReference>
<comment type="caution">
    <text evidence="1">The sequence shown here is derived from an EMBL/GenBank/DDBJ whole genome shotgun (WGS) entry which is preliminary data.</text>
</comment>
<dbReference type="NCBIfam" id="TIGR01549">
    <property type="entry name" value="HAD-SF-IA-v1"/>
    <property type="match status" value="1"/>
</dbReference>
<dbReference type="SFLD" id="SFLDS00003">
    <property type="entry name" value="Haloacid_Dehalogenase"/>
    <property type="match status" value="1"/>
</dbReference>
<organism evidence="1 2">
    <name type="scientific">Robertmurraya beringensis</name>
    <dbReference type="NCBI Taxonomy" id="641660"/>
    <lineage>
        <taxon>Bacteria</taxon>
        <taxon>Bacillati</taxon>
        <taxon>Bacillota</taxon>
        <taxon>Bacilli</taxon>
        <taxon>Bacillales</taxon>
        <taxon>Bacillaceae</taxon>
        <taxon>Robertmurraya</taxon>
    </lineage>
</organism>
<dbReference type="NCBIfam" id="TIGR01509">
    <property type="entry name" value="HAD-SF-IA-v3"/>
    <property type="match status" value="1"/>
</dbReference>
<gene>
    <name evidence="1" type="ORF">ACFFHF_15410</name>
</gene>
<dbReference type="InterPro" id="IPR023214">
    <property type="entry name" value="HAD_sf"/>
</dbReference>
<dbReference type="InterPro" id="IPR023198">
    <property type="entry name" value="PGP-like_dom2"/>
</dbReference>
<sequence length="221" mass="25139">MYKAIIFDFDGLIVDTESVWYDVTKEVMLDYGCDLKLENFAKYIGTTGGGLYDELNAMSNQPIDRELVKSRTNELYQKRKDQFTLREGVLDYLQAAKTHGLKIGLASSSHRKWVVEYLERFEILDYFQVIKTADDVDKVKPDPELYVKALQELGVEANEALCFEDSLNGLTAAVGAGLHCVIVPNPVTQYLDFKGHVHRLTSMSELSFDDLLDHLAKKHHK</sequence>
<dbReference type="Pfam" id="PF13419">
    <property type="entry name" value="HAD_2"/>
    <property type="match status" value="1"/>
</dbReference>
<dbReference type="SFLD" id="SFLDG01135">
    <property type="entry name" value="C1.5.6:_HAD__Beta-PGM__Phospha"/>
    <property type="match status" value="1"/>
</dbReference>
<evidence type="ECO:0000313" key="2">
    <source>
        <dbReference type="Proteomes" id="UP001589738"/>
    </source>
</evidence>
<evidence type="ECO:0000313" key="1">
    <source>
        <dbReference type="EMBL" id="MFC0476595.1"/>
    </source>
</evidence>
<dbReference type="SUPFAM" id="SSF56784">
    <property type="entry name" value="HAD-like"/>
    <property type="match status" value="1"/>
</dbReference>
<dbReference type="InterPro" id="IPR006439">
    <property type="entry name" value="HAD-SF_hydro_IA"/>
</dbReference>
<protein>
    <submittedName>
        <fullName evidence="1">HAD family hydrolase</fullName>
    </submittedName>
</protein>
<reference evidence="1 2" key="1">
    <citation type="submission" date="2024-09" db="EMBL/GenBank/DDBJ databases">
        <authorList>
            <person name="Sun Q."/>
            <person name="Mori K."/>
        </authorList>
    </citation>
    <scope>NUCLEOTIDE SEQUENCE [LARGE SCALE GENOMIC DNA]</scope>
    <source>
        <strain evidence="1 2">CGMCC 1.9126</strain>
    </source>
</reference>
<name>A0ABV6KTD6_9BACI</name>
<dbReference type="GO" id="GO:0016787">
    <property type="term" value="F:hydrolase activity"/>
    <property type="evidence" value="ECO:0007669"/>
    <property type="project" value="UniProtKB-KW"/>
</dbReference>
<dbReference type="InterPro" id="IPR036412">
    <property type="entry name" value="HAD-like_sf"/>
</dbReference>
<dbReference type="RefSeq" id="WP_377058532.1">
    <property type="nucleotide sequence ID" value="NZ_JBHLUU010000107.1"/>
</dbReference>